<evidence type="ECO:0000313" key="5">
    <source>
        <dbReference type="Proteomes" id="UP001231587"/>
    </source>
</evidence>
<comment type="caution">
    <text evidence="2">The sequence shown here is derived from an EMBL/GenBank/DDBJ whole genome shotgun (WGS) entry which is preliminary data.</text>
</comment>
<evidence type="ECO:0000313" key="4">
    <source>
        <dbReference type="Proteomes" id="UP001138672"/>
    </source>
</evidence>
<dbReference type="Proteomes" id="UP001138672">
    <property type="component" value="Unassembled WGS sequence"/>
</dbReference>
<sequence length="334" mass="38697">MMFKDIHISLLLFLATWSVFAQNENTDNDSIFNTQSTYIRHYKNRIHAKIYYINTSNSLAINDRDSRIKLDLNANKESRIGGSILFRKLAISYSYAPKFLNANRNNDGAKLYTLNLRGYYKQHWMQTLKLYQEKGFYIKNANQSIYLPETESFKIGGSTSYILNPNFSYRALSSQNEKQLKSVGSFIPSITYFYTDFNLKHDETILNRTIEKHYKSFDLAFSPNYYYNYVPNEKLLISVGASAGIGLNYSITNSSNVTTLLTELSFKGTFSYDLTNLFVGAHFNYLFLNHSTSRSYYVTDTIPYLQVFVGYRFKAPQKVIETADEFNDKLNIKS</sequence>
<dbReference type="RefSeq" id="WP_083495695.1">
    <property type="nucleotide sequence ID" value="NZ_JAGGJQ010000001.1"/>
</dbReference>
<keyword evidence="5" id="KW-1185">Reference proteome</keyword>
<dbReference type="OrthoDB" id="669053at2"/>
<gene>
    <name evidence="2" type="ORF">J2Z56_000422</name>
    <name evidence="3" type="ORF">J2Z57_001472</name>
</gene>
<evidence type="ECO:0008006" key="6">
    <source>
        <dbReference type="Google" id="ProtNLM"/>
    </source>
</evidence>
<evidence type="ECO:0000256" key="1">
    <source>
        <dbReference type="SAM" id="SignalP"/>
    </source>
</evidence>
<dbReference type="Pfam" id="PF14391">
    <property type="entry name" value="DUF4421"/>
    <property type="match status" value="1"/>
</dbReference>
<dbReference type="AlphaFoldDB" id="A0A9X0YHR4"/>
<feature type="signal peptide" evidence="1">
    <location>
        <begin position="1"/>
        <end position="21"/>
    </location>
</feature>
<organism evidence="2 4">
    <name type="scientific">Formosa algae</name>
    <dbReference type="NCBI Taxonomy" id="225843"/>
    <lineage>
        <taxon>Bacteria</taxon>
        <taxon>Pseudomonadati</taxon>
        <taxon>Bacteroidota</taxon>
        <taxon>Flavobacteriia</taxon>
        <taxon>Flavobacteriales</taxon>
        <taxon>Flavobacteriaceae</taxon>
        <taxon>Formosa</taxon>
    </lineage>
</organism>
<feature type="chain" id="PRO_5040886899" description="DUF4421 domain-containing protein" evidence="1">
    <location>
        <begin position="22"/>
        <end position="334"/>
    </location>
</feature>
<proteinExistence type="predicted"/>
<dbReference type="EMBL" id="JAUSUU010000004">
    <property type="protein sequence ID" value="MDQ0335026.1"/>
    <property type="molecule type" value="Genomic_DNA"/>
</dbReference>
<evidence type="ECO:0000313" key="3">
    <source>
        <dbReference type="EMBL" id="MDQ0335026.1"/>
    </source>
</evidence>
<reference evidence="2" key="1">
    <citation type="submission" date="2021-03" db="EMBL/GenBank/DDBJ databases">
        <title>Genomic Encyclopedia of Type Strains, Phase IV (KMG-IV): sequencing the most valuable type-strain genomes for metagenomic binning, comparative biology and taxonomic classification.</title>
        <authorList>
            <person name="Goeker M."/>
        </authorList>
    </citation>
    <scope>NUCLEOTIDE SEQUENCE</scope>
    <source>
        <strain evidence="2">DSM 15523</strain>
        <strain evidence="3 5">DSM 16476</strain>
    </source>
</reference>
<keyword evidence="1" id="KW-0732">Signal</keyword>
<protein>
    <recommendedName>
        <fullName evidence="6">DUF4421 domain-containing protein</fullName>
    </recommendedName>
</protein>
<evidence type="ECO:0000313" key="2">
    <source>
        <dbReference type="EMBL" id="MBP1838526.1"/>
    </source>
</evidence>
<name>A0A9X0YHR4_9FLAO</name>
<dbReference type="InterPro" id="IPR025535">
    <property type="entry name" value="DUF4421"/>
</dbReference>
<dbReference type="EMBL" id="JAGGJQ010000001">
    <property type="protein sequence ID" value="MBP1838526.1"/>
    <property type="molecule type" value="Genomic_DNA"/>
</dbReference>
<dbReference type="Proteomes" id="UP001231587">
    <property type="component" value="Unassembled WGS sequence"/>
</dbReference>
<accession>A0A9X0YHR4</accession>